<dbReference type="InterPro" id="IPR012934">
    <property type="entry name" value="Znf_AD"/>
</dbReference>
<gene>
    <name evidence="11" type="ORF">CLODIP_2_CD15688</name>
</gene>
<dbReference type="InterPro" id="IPR036236">
    <property type="entry name" value="Znf_C2H2_sf"/>
</dbReference>
<comment type="subcellular location">
    <subcellularLocation>
        <location evidence="1">Nucleus</location>
    </subcellularLocation>
</comment>
<dbReference type="Pfam" id="PF13912">
    <property type="entry name" value="zf-C2H2_6"/>
    <property type="match status" value="4"/>
</dbReference>
<dbReference type="AlphaFoldDB" id="A0A8S1D8A5"/>
<dbReference type="Pfam" id="PF00096">
    <property type="entry name" value="zf-C2H2"/>
    <property type="match status" value="2"/>
</dbReference>
<dbReference type="PROSITE" id="PS00028">
    <property type="entry name" value="ZINC_FINGER_C2H2_1"/>
    <property type="match status" value="10"/>
</dbReference>
<protein>
    <recommendedName>
        <fullName evidence="10">C2H2-type domain-containing protein</fullName>
    </recommendedName>
</protein>
<keyword evidence="5" id="KW-0862">Zinc</keyword>
<keyword evidence="6" id="KW-0238">DNA-binding</keyword>
<dbReference type="SMART" id="SM00868">
    <property type="entry name" value="zf-AD"/>
    <property type="match status" value="1"/>
</dbReference>
<keyword evidence="2" id="KW-0479">Metal-binding</keyword>
<dbReference type="PROSITE" id="PS50157">
    <property type="entry name" value="ZINC_FINGER_C2H2_2"/>
    <property type="match status" value="9"/>
</dbReference>
<reference evidence="11 12" key="1">
    <citation type="submission" date="2020-04" db="EMBL/GenBank/DDBJ databases">
        <authorList>
            <person name="Alioto T."/>
            <person name="Alioto T."/>
            <person name="Gomez Garrido J."/>
        </authorList>
    </citation>
    <scope>NUCLEOTIDE SEQUENCE [LARGE SCALE GENOMIC DNA]</scope>
</reference>
<keyword evidence="12" id="KW-1185">Reference proteome</keyword>
<evidence type="ECO:0000256" key="3">
    <source>
        <dbReference type="ARBA" id="ARBA00022737"/>
    </source>
</evidence>
<keyword evidence="7" id="KW-0539">Nucleus</keyword>
<accession>A0A8S1D8A5</accession>
<feature type="domain" description="C2H2-type" evidence="10">
    <location>
        <begin position="506"/>
        <end position="533"/>
    </location>
</feature>
<evidence type="ECO:0000256" key="5">
    <source>
        <dbReference type="ARBA" id="ARBA00022833"/>
    </source>
</evidence>
<evidence type="ECO:0000256" key="2">
    <source>
        <dbReference type="ARBA" id="ARBA00022723"/>
    </source>
</evidence>
<dbReference type="InterPro" id="IPR013087">
    <property type="entry name" value="Znf_C2H2_type"/>
</dbReference>
<keyword evidence="4 8" id="KW-0863">Zinc-finger</keyword>
<feature type="domain" description="C2H2-type" evidence="10">
    <location>
        <begin position="302"/>
        <end position="329"/>
    </location>
</feature>
<dbReference type="OrthoDB" id="6077919at2759"/>
<dbReference type="SUPFAM" id="SSF57667">
    <property type="entry name" value="beta-beta-alpha zinc fingers"/>
    <property type="match status" value="5"/>
</dbReference>
<evidence type="ECO:0000313" key="12">
    <source>
        <dbReference type="Proteomes" id="UP000494165"/>
    </source>
</evidence>
<evidence type="ECO:0000259" key="10">
    <source>
        <dbReference type="PROSITE" id="PS50157"/>
    </source>
</evidence>
<sequence length="721" mass="81151">MDTSRGIPASAENDSLVDLDSLCRICAQCCTEGGSVAAALTQDRIKRLKGFLRVDFGEESEFLPRQLCHGCANVLDQWSKIQLTVKKANEFFEMQLQLRGEEFQIARVADSEEIKPRCEKCLTLSEVESRSQRKRRTTAVKSQDSPPPPVYFSDNGDDSDYEPVSKKTKKSKKSASKDRSLNPPFSCSHCEEQFETLDALISHQRTLRPGDGLGCRICAQNFSQTCHLLEHTGEHQRLNSAQVAVLFCDECSEGPFASRASLRTHLTRSHLKAFPCGLCGLGFDELVDFSKHVQTHINFRHFPCALCGCRFTKLAYLLEHTVQHASAANGRQITFACEICPDQVFSSKHNLASHMTKKHRSKGKERSTAFLPLSEQAGQQLECGVCSEVLGSCQALADHMAEQHAKFKLAACKRCGCKFTRLPYYLEHVAEHVAHPEKVLSVQCEACPEIFSSKHNLSKHVYKKHRNNYPAKQGQDGADAGNLQASDGLDAASRFKVEQDSATGLYPCRSCAEKFKSAAQLNAHLLQHVPDKCPTCRRIFEDREALRVHLQDDCCRRRPEKFPCPVCGKLLATRQSLRVHASLHTGERKFVCEVCAKSYRTQSALAGHRNVVHLQQAQYMCHICARTFSFKLALKRHVMLHVGDLPHRCTVCERAFVTANLLKIHRAKEHERRVLLNCSACCKGFVDMVGLRRHMRAVCKLPEADIPYVRDRQFVRRPTQN</sequence>
<feature type="domain" description="C2H2-type" evidence="10">
    <location>
        <begin position="619"/>
        <end position="646"/>
    </location>
</feature>
<organism evidence="11 12">
    <name type="scientific">Cloeon dipterum</name>
    <dbReference type="NCBI Taxonomy" id="197152"/>
    <lineage>
        <taxon>Eukaryota</taxon>
        <taxon>Metazoa</taxon>
        <taxon>Ecdysozoa</taxon>
        <taxon>Arthropoda</taxon>
        <taxon>Hexapoda</taxon>
        <taxon>Insecta</taxon>
        <taxon>Pterygota</taxon>
        <taxon>Palaeoptera</taxon>
        <taxon>Ephemeroptera</taxon>
        <taxon>Pisciforma</taxon>
        <taxon>Baetidae</taxon>
        <taxon>Cloeon</taxon>
    </lineage>
</organism>
<feature type="domain" description="C2H2-type" evidence="10">
    <location>
        <begin position="185"/>
        <end position="213"/>
    </location>
</feature>
<evidence type="ECO:0000256" key="8">
    <source>
        <dbReference type="PROSITE-ProRule" id="PRU00042"/>
    </source>
</evidence>
<dbReference type="GO" id="GO:0005634">
    <property type="term" value="C:nucleus"/>
    <property type="evidence" value="ECO:0007669"/>
    <property type="project" value="UniProtKB-SubCell"/>
</dbReference>
<feature type="domain" description="C2H2-type" evidence="10">
    <location>
        <begin position="274"/>
        <end position="301"/>
    </location>
</feature>
<dbReference type="SMART" id="SM00355">
    <property type="entry name" value="ZnF_C2H2"/>
    <property type="match status" value="16"/>
</dbReference>
<feature type="domain" description="C2H2-type" evidence="10">
    <location>
        <begin position="562"/>
        <end position="589"/>
    </location>
</feature>
<dbReference type="PANTHER" id="PTHR16515:SF49">
    <property type="entry name" value="GASTRULA ZINC FINGER PROTEIN XLCGF49.1-LIKE-RELATED"/>
    <property type="match status" value="1"/>
</dbReference>
<evidence type="ECO:0000256" key="6">
    <source>
        <dbReference type="ARBA" id="ARBA00023125"/>
    </source>
</evidence>
<name>A0A8S1D8A5_9INSE</name>
<feature type="region of interest" description="Disordered" evidence="9">
    <location>
        <begin position="132"/>
        <end position="183"/>
    </location>
</feature>
<evidence type="ECO:0000256" key="9">
    <source>
        <dbReference type="SAM" id="MobiDB-lite"/>
    </source>
</evidence>
<dbReference type="Proteomes" id="UP000494165">
    <property type="component" value="Unassembled WGS sequence"/>
</dbReference>
<feature type="domain" description="C2H2-type" evidence="10">
    <location>
        <begin position="442"/>
        <end position="470"/>
    </location>
</feature>
<feature type="domain" description="C2H2-type" evidence="10">
    <location>
        <begin position="647"/>
        <end position="670"/>
    </location>
</feature>
<evidence type="ECO:0000256" key="7">
    <source>
        <dbReference type="ARBA" id="ARBA00023242"/>
    </source>
</evidence>
<dbReference type="Gene3D" id="3.30.160.60">
    <property type="entry name" value="Classic Zinc Finger"/>
    <property type="match status" value="8"/>
</dbReference>
<proteinExistence type="predicted"/>
<comment type="caution">
    <text evidence="11">The sequence shown here is derived from an EMBL/GenBank/DDBJ whole genome shotgun (WGS) entry which is preliminary data.</text>
</comment>
<dbReference type="GO" id="GO:0008270">
    <property type="term" value="F:zinc ion binding"/>
    <property type="evidence" value="ECO:0007669"/>
    <property type="project" value="UniProtKB-KW"/>
</dbReference>
<evidence type="ECO:0000256" key="4">
    <source>
        <dbReference type="ARBA" id="ARBA00022771"/>
    </source>
</evidence>
<evidence type="ECO:0000256" key="1">
    <source>
        <dbReference type="ARBA" id="ARBA00004123"/>
    </source>
</evidence>
<keyword evidence="3" id="KW-0677">Repeat</keyword>
<dbReference type="EMBL" id="CADEPI010000123">
    <property type="protein sequence ID" value="CAB3376061.1"/>
    <property type="molecule type" value="Genomic_DNA"/>
</dbReference>
<dbReference type="InterPro" id="IPR050331">
    <property type="entry name" value="Zinc_finger"/>
</dbReference>
<dbReference type="GO" id="GO:0010468">
    <property type="term" value="P:regulation of gene expression"/>
    <property type="evidence" value="ECO:0007669"/>
    <property type="project" value="TreeGrafter"/>
</dbReference>
<dbReference type="PANTHER" id="PTHR16515">
    <property type="entry name" value="PR DOMAIN ZINC FINGER PROTEIN"/>
    <property type="match status" value="1"/>
</dbReference>
<evidence type="ECO:0000313" key="11">
    <source>
        <dbReference type="EMBL" id="CAB3376061.1"/>
    </source>
</evidence>
<feature type="domain" description="C2H2-type" evidence="10">
    <location>
        <begin position="590"/>
        <end position="618"/>
    </location>
</feature>